<evidence type="ECO:0000313" key="2">
    <source>
        <dbReference type="EMBL" id="MFC3201558.1"/>
    </source>
</evidence>
<evidence type="ECO:0000313" key="3">
    <source>
        <dbReference type="Proteomes" id="UP001595477"/>
    </source>
</evidence>
<keyword evidence="2" id="KW-0548">Nucleotidyltransferase</keyword>
<keyword evidence="2" id="KW-0808">Transferase</keyword>
<dbReference type="CDD" id="cd01949">
    <property type="entry name" value="GGDEF"/>
    <property type="match status" value="1"/>
</dbReference>
<dbReference type="Gene3D" id="3.30.70.270">
    <property type="match status" value="1"/>
</dbReference>
<name>A0ABV7JUD9_9ALTE</name>
<dbReference type="InterPro" id="IPR029787">
    <property type="entry name" value="Nucleotide_cyclase"/>
</dbReference>
<dbReference type="GO" id="GO:0052621">
    <property type="term" value="F:diguanylate cyclase activity"/>
    <property type="evidence" value="ECO:0007669"/>
    <property type="project" value="UniProtKB-EC"/>
</dbReference>
<dbReference type="SUPFAM" id="SSF55781">
    <property type="entry name" value="GAF domain-like"/>
    <property type="match status" value="1"/>
</dbReference>
<dbReference type="InterPro" id="IPR029016">
    <property type="entry name" value="GAF-like_dom_sf"/>
</dbReference>
<dbReference type="Gene3D" id="3.30.450.40">
    <property type="match status" value="1"/>
</dbReference>
<gene>
    <name evidence="2" type="ORF">ACFOEW_06965</name>
</gene>
<dbReference type="Pfam" id="PF13185">
    <property type="entry name" value="GAF_2"/>
    <property type="match status" value="1"/>
</dbReference>
<dbReference type="PANTHER" id="PTHR46663">
    <property type="entry name" value="DIGUANYLATE CYCLASE DGCT-RELATED"/>
    <property type="match status" value="1"/>
</dbReference>
<protein>
    <submittedName>
        <fullName evidence="2">Diguanylate cyclase domain-containing protein</fullName>
        <ecNumber evidence="2">2.7.7.65</ecNumber>
    </submittedName>
</protein>
<reference evidence="3" key="1">
    <citation type="journal article" date="2019" name="Int. J. Syst. Evol. Microbiol.">
        <title>The Global Catalogue of Microorganisms (GCM) 10K type strain sequencing project: providing services to taxonomists for standard genome sequencing and annotation.</title>
        <authorList>
            <consortium name="The Broad Institute Genomics Platform"/>
            <consortium name="The Broad Institute Genome Sequencing Center for Infectious Disease"/>
            <person name="Wu L."/>
            <person name="Ma J."/>
        </authorList>
    </citation>
    <scope>NUCLEOTIDE SEQUENCE [LARGE SCALE GENOMIC DNA]</scope>
    <source>
        <strain evidence="3">KCTC 52449</strain>
    </source>
</reference>
<dbReference type="EC" id="2.7.7.65" evidence="2"/>
<dbReference type="InterPro" id="IPR052163">
    <property type="entry name" value="DGC-Regulatory_Protein"/>
</dbReference>
<dbReference type="InterPro" id="IPR043128">
    <property type="entry name" value="Rev_trsase/Diguanyl_cyclase"/>
</dbReference>
<proteinExistence type="predicted"/>
<dbReference type="SUPFAM" id="SSF55073">
    <property type="entry name" value="Nucleotide cyclase"/>
    <property type="match status" value="1"/>
</dbReference>
<dbReference type="RefSeq" id="WP_123326777.1">
    <property type="nucleotide sequence ID" value="NZ_JBHRSX010000014.1"/>
</dbReference>
<keyword evidence="3" id="KW-1185">Reference proteome</keyword>
<dbReference type="InterPro" id="IPR000160">
    <property type="entry name" value="GGDEF_dom"/>
</dbReference>
<dbReference type="InterPro" id="IPR003018">
    <property type="entry name" value="GAF"/>
</dbReference>
<dbReference type="EMBL" id="JBHRSX010000014">
    <property type="protein sequence ID" value="MFC3201558.1"/>
    <property type="molecule type" value="Genomic_DNA"/>
</dbReference>
<accession>A0ABV7JUD9</accession>
<dbReference type="PROSITE" id="PS50887">
    <property type="entry name" value="GGDEF"/>
    <property type="match status" value="1"/>
</dbReference>
<feature type="domain" description="GGDEF" evidence="1">
    <location>
        <begin position="215"/>
        <end position="345"/>
    </location>
</feature>
<dbReference type="PANTHER" id="PTHR46663:SF2">
    <property type="entry name" value="GGDEF DOMAIN-CONTAINING PROTEIN"/>
    <property type="match status" value="1"/>
</dbReference>
<dbReference type="Proteomes" id="UP001595477">
    <property type="component" value="Unassembled WGS sequence"/>
</dbReference>
<sequence>MTLAEIECIADSWQDRCQKLTTIVDMQTSIAKVGMDLTCVMQIIVKHCLVLVQCDGAAIEFKEGNDMVYRATSGVAEPFLGHSIPIDNSLSGFCLQTGKVQLCNDVTVNRRANQAACAEIGVASMLLIPLHHHDHTVGVLKVFSHRKHHFTSRDTAALKLVSEQMAATLYYCHRFVADNLVYQATHDSMTNLLNRSAFMEQLNREYSLCESYPGRKFGVFIIDMNGLKAVNDELGHRAGDSMLSELARRLLKAFRPTDKVARIGGDEFGVLMSNIQQEDAVKSIHRRFERSLEPEFEFEGCSLNLSASIGWAVYPDCAQTINDLLDKADTHMYKNKNAHYMGAHI</sequence>
<comment type="caution">
    <text evidence="2">The sequence shown here is derived from an EMBL/GenBank/DDBJ whole genome shotgun (WGS) entry which is preliminary data.</text>
</comment>
<dbReference type="NCBIfam" id="TIGR00254">
    <property type="entry name" value="GGDEF"/>
    <property type="match status" value="1"/>
</dbReference>
<evidence type="ECO:0000259" key="1">
    <source>
        <dbReference type="PROSITE" id="PS50887"/>
    </source>
</evidence>
<dbReference type="SMART" id="SM00267">
    <property type="entry name" value="GGDEF"/>
    <property type="match status" value="1"/>
</dbReference>
<organism evidence="2 3">
    <name type="scientific">Alteromonas oceani</name>
    <dbReference type="NCBI Taxonomy" id="2071609"/>
    <lineage>
        <taxon>Bacteria</taxon>
        <taxon>Pseudomonadati</taxon>
        <taxon>Pseudomonadota</taxon>
        <taxon>Gammaproteobacteria</taxon>
        <taxon>Alteromonadales</taxon>
        <taxon>Alteromonadaceae</taxon>
        <taxon>Alteromonas/Salinimonas group</taxon>
        <taxon>Alteromonas</taxon>
    </lineage>
</organism>
<dbReference type="SMART" id="SM00065">
    <property type="entry name" value="GAF"/>
    <property type="match status" value="1"/>
</dbReference>
<dbReference type="Pfam" id="PF00990">
    <property type="entry name" value="GGDEF"/>
    <property type="match status" value="1"/>
</dbReference>